<dbReference type="SUPFAM" id="SSF56112">
    <property type="entry name" value="Protein kinase-like (PK-like)"/>
    <property type="match status" value="1"/>
</dbReference>
<dbReference type="EnsemblMetazoa" id="AATE013326-RA">
    <property type="protein sequence ID" value="AATE013326-PA.1"/>
    <property type="gene ID" value="AATE013326"/>
</dbReference>
<dbReference type="AlphaFoldDB" id="A0A182J8E2"/>
<proteinExistence type="predicted"/>
<sequence length="402" mass="46925">MEYNQDELSAPAWLNDEFFVHVIREFAHDQAITLAAKCQIRPGTKAGDHFASVMYRTTVRYRTAGGEQSLDLIMKLKPATEGFKKDLLDGEDFFDREMRIYKEVLPEVDRMLRSIGEEYNYPRLVYTSTTPHTIIILEDISSQGWRMKGLIESFEEMQPTINHIAKFHAASVLLAHNDPLFAAQYRCTIANTFRSMQSMSDACFASFVKFLRDTLKLPELVESVEKFHQQLDDRLQAAYSTSTICANVLIHGDFHFKNLLHLQRADQIVDTMFVDYQMSSWSSQVVDLYYLTYMIPEQSVKDGHRDEIIYSYYRVFREILERLNFEGRIPTLIVLQTELLRQGSLEFFHYVVFSAFRYIDLSTVDPEAFFLGRLENPALEKKEFIQAMKKELKRFLHQGIID</sequence>
<dbReference type="Pfam" id="PF02958">
    <property type="entry name" value="EcKL"/>
    <property type="match status" value="1"/>
</dbReference>
<organism evidence="2">
    <name type="scientific">Anopheles atroparvus</name>
    <name type="common">European mosquito</name>
    <dbReference type="NCBI Taxonomy" id="41427"/>
    <lineage>
        <taxon>Eukaryota</taxon>
        <taxon>Metazoa</taxon>
        <taxon>Ecdysozoa</taxon>
        <taxon>Arthropoda</taxon>
        <taxon>Hexapoda</taxon>
        <taxon>Insecta</taxon>
        <taxon>Pterygota</taxon>
        <taxon>Neoptera</taxon>
        <taxon>Endopterygota</taxon>
        <taxon>Diptera</taxon>
        <taxon>Nematocera</taxon>
        <taxon>Culicoidea</taxon>
        <taxon>Culicidae</taxon>
        <taxon>Anophelinae</taxon>
        <taxon>Anopheles</taxon>
    </lineage>
</organism>
<evidence type="ECO:0000259" key="1">
    <source>
        <dbReference type="SMART" id="SM00587"/>
    </source>
</evidence>
<dbReference type="InterPro" id="IPR015897">
    <property type="entry name" value="CHK_kinase-like"/>
</dbReference>
<protein>
    <recommendedName>
        <fullName evidence="1">CHK kinase-like domain-containing protein</fullName>
    </recommendedName>
</protein>
<accession>A0A182J8E2</accession>
<dbReference type="InterPro" id="IPR004119">
    <property type="entry name" value="EcKL"/>
</dbReference>
<name>A0A182J8E2_ANOAO</name>
<dbReference type="InterPro" id="IPR011009">
    <property type="entry name" value="Kinase-like_dom_sf"/>
</dbReference>
<dbReference type="VEuPathDB" id="VectorBase:AATE013326"/>
<dbReference type="PANTHER" id="PTHR11012:SF12">
    <property type="entry name" value="CHK KINASE-LIKE DOMAIN-CONTAINING PROTEIN-RELATED"/>
    <property type="match status" value="1"/>
</dbReference>
<reference evidence="2" key="1">
    <citation type="submission" date="2022-08" db="UniProtKB">
        <authorList>
            <consortium name="EnsemblMetazoa"/>
        </authorList>
    </citation>
    <scope>IDENTIFICATION</scope>
    <source>
        <strain evidence="2">EBRO</strain>
    </source>
</reference>
<dbReference type="SMART" id="SM00587">
    <property type="entry name" value="CHK"/>
    <property type="match status" value="1"/>
</dbReference>
<dbReference type="Gene3D" id="3.90.1200.10">
    <property type="match status" value="1"/>
</dbReference>
<dbReference type="STRING" id="41427.A0A182J8E2"/>
<dbReference type="PANTHER" id="PTHR11012">
    <property type="entry name" value="PROTEIN KINASE-LIKE DOMAIN-CONTAINING"/>
    <property type="match status" value="1"/>
</dbReference>
<evidence type="ECO:0000313" key="2">
    <source>
        <dbReference type="EnsemblMetazoa" id="AATE013326-PA.1"/>
    </source>
</evidence>
<feature type="domain" description="CHK kinase-like" evidence="1">
    <location>
        <begin position="135"/>
        <end position="322"/>
    </location>
</feature>